<dbReference type="SUPFAM" id="SSF54427">
    <property type="entry name" value="NTF2-like"/>
    <property type="match status" value="1"/>
</dbReference>
<dbReference type="EMBL" id="PNYA01000006">
    <property type="protein sequence ID" value="PMS21204.1"/>
    <property type="molecule type" value="Genomic_DNA"/>
</dbReference>
<feature type="transmembrane region" description="Helical" evidence="2">
    <location>
        <begin position="100"/>
        <end position="120"/>
    </location>
</feature>
<feature type="transmembrane region" description="Helical" evidence="2">
    <location>
        <begin position="126"/>
        <end position="147"/>
    </location>
</feature>
<dbReference type="InterPro" id="IPR007379">
    <property type="entry name" value="Tim44-like_dom"/>
</dbReference>
<protein>
    <recommendedName>
        <fullName evidence="3">Tim44-like domain-containing protein</fullName>
    </recommendedName>
</protein>
<sequence>MADSLPNPSKKLSWRFSKRIRLFAVATMIATGAMATLDAEAKRMSGGRSMGRQSQTMQRESAPPAQQTGRQAAAGTQPSNAAQAQRTPVATPAAPARSRWLGPIAGIAAGLGIAALLSHFGLGGAFASAMANVIVVALLAMAGIWLVRKVMSLRRKPAAPALASAGGAMPMERGGFGGTGAYQMPSSSAGRPATSPAQSASTSFERPSDFDETAFLHHAKVNFVRLQAAWDAGNLADIRAFSTPEMFAELKVDFEARAGEREATDVVQIDAELLDLDEDANEYRASVRYAGLIREGAGSPAEPFAETWQLTKPKRGGDGWLLAGIEQTAH</sequence>
<dbReference type="Proteomes" id="UP000235616">
    <property type="component" value="Unassembled WGS sequence"/>
</dbReference>
<reference evidence="4 5" key="1">
    <citation type="submission" date="2018-01" db="EMBL/GenBank/DDBJ databases">
        <title>Whole genome analyses suggest that Burkholderia sensu lato contains two further novel genera in the rhizoxinica-symbiotica group Mycetohabitans gen. nov., and Trinickia gen. nov.: implications for the evolution of diazotrophy and nodulation in the Burkholderiaceae.</title>
        <authorList>
            <person name="Estrada-de los Santos P."/>
            <person name="Palmer M."/>
            <person name="Chavez-Ramirez B."/>
            <person name="Beukes C."/>
            <person name="Steenkamp E.T."/>
            <person name="Hirsch A.M."/>
            <person name="Manyaka P."/>
            <person name="Maluk M."/>
            <person name="Lafos M."/>
            <person name="Crook M."/>
            <person name="Gross E."/>
            <person name="Simon M.F."/>
            <person name="Bueno dos Reis Junior F."/>
            <person name="Poole P.S."/>
            <person name="Venter S.N."/>
            <person name="James E.K."/>
        </authorList>
    </citation>
    <scope>NUCLEOTIDE SEQUENCE [LARGE SCALE GENOMIC DNA]</scope>
    <source>
        <strain evidence="4 5">GIMN1.004</strain>
    </source>
</reference>
<feature type="transmembrane region" description="Helical" evidence="2">
    <location>
        <begin position="20"/>
        <end position="39"/>
    </location>
</feature>
<evidence type="ECO:0000313" key="5">
    <source>
        <dbReference type="Proteomes" id="UP000235616"/>
    </source>
</evidence>
<gene>
    <name evidence="4" type="ORF">C0Z18_08460</name>
</gene>
<proteinExistence type="predicted"/>
<dbReference type="PANTHER" id="PTHR41542:SF1">
    <property type="entry name" value="BLL5807 PROTEIN"/>
    <property type="match status" value="1"/>
</dbReference>
<feature type="region of interest" description="Disordered" evidence="1">
    <location>
        <begin position="41"/>
        <end position="94"/>
    </location>
</feature>
<organism evidence="4 5">
    <name type="scientific">Trinickia dabaoshanensis</name>
    <dbReference type="NCBI Taxonomy" id="564714"/>
    <lineage>
        <taxon>Bacteria</taxon>
        <taxon>Pseudomonadati</taxon>
        <taxon>Pseudomonadota</taxon>
        <taxon>Betaproteobacteria</taxon>
        <taxon>Burkholderiales</taxon>
        <taxon>Burkholderiaceae</taxon>
        <taxon>Trinickia</taxon>
    </lineage>
</organism>
<keyword evidence="5" id="KW-1185">Reference proteome</keyword>
<dbReference type="InterPro" id="IPR032710">
    <property type="entry name" value="NTF2-like_dom_sf"/>
</dbReference>
<accession>A0A2N7VVM5</accession>
<evidence type="ECO:0000313" key="4">
    <source>
        <dbReference type="EMBL" id="PMS21204.1"/>
    </source>
</evidence>
<name>A0A2N7VVM5_9BURK</name>
<feature type="region of interest" description="Disordered" evidence="1">
    <location>
        <begin position="176"/>
        <end position="205"/>
    </location>
</feature>
<evidence type="ECO:0000259" key="3">
    <source>
        <dbReference type="SMART" id="SM00978"/>
    </source>
</evidence>
<feature type="compositionally biased region" description="Low complexity" evidence="1">
    <location>
        <begin position="62"/>
        <end position="94"/>
    </location>
</feature>
<feature type="compositionally biased region" description="Low complexity" evidence="1">
    <location>
        <begin position="192"/>
        <end position="203"/>
    </location>
</feature>
<dbReference type="RefSeq" id="WP_102644946.1">
    <property type="nucleotide sequence ID" value="NZ_PNYA01000006.1"/>
</dbReference>
<keyword evidence="2" id="KW-0812">Transmembrane</keyword>
<dbReference type="SMART" id="SM00978">
    <property type="entry name" value="Tim44"/>
    <property type="match status" value="1"/>
</dbReference>
<evidence type="ECO:0000256" key="1">
    <source>
        <dbReference type="SAM" id="MobiDB-lite"/>
    </source>
</evidence>
<keyword evidence="2" id="KW-1133">Transmembrane helix</keyword>
<feature type="domain" description="Tim44-like" evidence="3">
    <location>
        <begin position="197"/>
        <end position="327"/>
    </location>
</feature>
<dbReference type="OrthoDB" id="5297955at2"/>
<evidence type="ECO:0000256" key="2">
    <source>
        <dbReference type="SAM" id="Phobius"/>
    </source>
</evidence>
<dbReference type="Pfam" id="PF04280">
    <property type="entry name" value="Tim44"/>
    <property type="match status" value="1"/>
</dbReference>
<dbReference type="AlphaFoldDB" id="A0A2N7VVM5"/>
<comment type="caution">
    <text evidence="4">The sequence shown here is derived from an EMBL/GenBank/DDBJ whole genome shotgun (WGS) entry which is preliminary data.</text>
</comment>
<keyword evidence="2" id="KW-0472">Membrane</keyword>
<dbReference type="PANTHER" id="PTHR41542">
    <property type="entry name" value="BLL5807 PROTEIN"/>
    <property type="match status" value="1"/>
</dbReference>